<gene>
    <name evidence="2" type="ORF">DF185_21220</name>
</gene>
<organism evidence="2 3">
    <name type="scientific">Marinifilum breve</name>
    <dbReference type="NCBI Taxonomy" id="2184082"/>
    <lineage>
        <taxon>Bacteria</taxon>
        <taxon>Pseudomonadati</taxon>
        <taxon>Bacteroidota</taxon>
        <taxon>Bacteroidia</taxon>
        <taxon>Marinilabiliales</taxon>
        <taxon>Marinifilaceae</taxon>
    </lineage>
</organism>
<protein>
    <submittedName>
        <fullName evidence="2">Uncharacterized protein</fullName>
    </submittedName>
</protein>
<dbReference type="Proteomes" id="UP000248079">
    <property type="component" value="Unassembled WGS sequence"/>
</dbReference>
<name>A0A2V3ZSJ2_9BACT</name>
<dbReference type="AlphaFoldDB" id="A0A2V3ZSJ2"/>
<evidence type="ECO:0000256" key="1">
    <source>
        <dbReference type="SAM" id="Phobius"/>
    </source>
</evidence>
<keyword evidence="1" id="KW-0472">Membrane</keyword>
<keyword evidence="3" id="KW-1185">Reference proteome</keyword>
<proteinExistence type="predicted"/>
<dbReference type="EMBL" id="QFLI01000013">
    <property type="protein sequence ID" value="PXX96075.1"/>
    <property type="molecule type" value="Genomic_DNA"/>
</dbReference>
<evidence type="ECO:0000313" key="2">
    <source>
        <dbReference type="EMBL" id="PXX96075.1"/>
    </source>
</evidence>
<evidence type="ECO:0000313" key="3">
    <source>
        <dbReference type="Proteomes" id="UP000248079"/>
    </source>
</evidence>
<keyword evidence="1" id="KW-1133">Transmembrane helix</keyword>
<accession>A0A2V3ZSJ2</accession>
<feature type="transmembrane region" description="Helical" evidence="1">
    <location>
        <begin position="22"/>
        <end position="40"/>
    </location>
</feature>
<keyword evidence="1" id="KW-0812">Transmembrane</keyword>
<reference evidence="2 3" key="1">
    <citation type="submission" date="2018-05" db="EMBL/GenBank/DDBJ databases">
        <title>Marinifilum breve JC075T sp. nov., a marine bacterium isolated from Yongle Blue Hole in the South China Sea.</title>
        <authorList>
            <person name="Fu T."/>
        </authorList>
    </citation>
    <scope>NUCLEOTIDE SEQUENCE [LARGE SCALE GENOMIC DNA]</scope>
    <source>
        <strain evidence="2 3">JC075</strain>
    </source>
</reference>
<sequence length="72" mass="8918">MLTPDLNYFRIKNRTEIQKIQNWYYMLYNTFSMGLIFLYLYHENEVPFYTGFSMQLFFAITLKYKSKSFIKL</sequence>
<comment type="caution">
    <text evidence="2">The sequence shown here is derived from an EMBL/GenBank/DDBJ whole genome shotgun (WGS) entry which is preliminary data.</text>
</comment>